<dbReference type="Pfam" id="PF14808">
    <property type="entry name" value="TMEM164"/>
    <property type="match status" value="1"/>
</dbReference>
<feature type="transmembrane region" description="Helical" evidence="1">
    <location>
        <begin position="98"/>
        <end position="116"/>
    </location>
</feature>
<evidence type="ECO:0000313" key="2">
    <source>
        <dbReference type="EMBL" id="KAK9696448.1"/>
    </source>
</evidence>
<feature type="transmembrane region" description="Helical" evidence="1">
    <location>
        <begin position="122"/>
        <end position="140"/>
    </location>
</feature>
<organism evidence="2 3">
    <name type="scientific">Basidiobolus ranarum</name>
    <dbReference type="NCBI Taxonomy" id="34480"/>
    <lineage>
        <taxon>Eukaryota</taxon>
        <taxon>Fungi</taxon>
        <taxon>Fungi incertae sedis</taxon>
        <taxon>Zoopagomycota</taxon>
        <taxon>Entomophthoromycotina</taxon>
        <taxon>Basidiobolomycetes</taxon>
        <taxon>Basidiobolales</taxon>
        <taxon>Basidiobolaceae</taxon>
        <taxon>Basidiobolus</taxon>
    </lineage>
</organism>
<feature type="transmembrane region" description="Helical" evidence="1">
    <location>
        <begin position="149"/>
        <end position="167"/>
    </location>
</feature>
<evidence type="ECO:0008006" key="4">
    <source>
        <dbReference type="Google" id="ProtNLM"/>
    </source>
</evidence>
<keyword evidence="1" id="KW-0812">Transmembrane</keyword>
<reference evidence="2 3" key="1">
    <citation type="submission" date="2023-04" db="EMBL/GenBank/DDBJ databases">
        <title>Genome of Basidiobolus ranarum AG-B5.</title>
        <authorList>
            <person name="Stajich J.E."/>
            <person name="Carter-House D."/>
            <person name="Gryganskyi A."/>
        </authorList>
    </citation>
    <scope>NUCLEOTIDE SEQUENCE [LARGE SCALE GENOMIC DNA]</scope>
    <source>
        <strain evidence="2 3">AG-B5</strain>
    </source>
</reference>
<evidence type="ECO:0000256" key="1">
    <source>
        <dbReference type="SAM" id="Phobius"/>
    </source>
</evidence>
<name>A0ABR2VT42_9FUNG</name>
<dbReference type="Proteomes" id="UP001479436">
    <property type="component" value="Unassembled WGS sequence"/>
</dbReference>
<keyword evidence="3" id="KW-1185">Reference proteome</keyword>
<accession>A0ABR2VT42</accession>
<protein>
    <recommendedName>
        <fullName evidence="4">Transmembrane protein 164</fullName>
    </recommendedName>
</protein>
<feature type="transmembrane region" description="Helical" evidence="1">
    <location>
        <begin position="219"/>
        <end position="238"/>
    </location>
</feature>
<dbReference type="PANTHER" id="PTHR20948:SF2">
    <property type="entry name" value="TRANSMEMBRANE PROTEIN 164"/>
    <property type="match status" value="1"/>
</dbReference>
<feature type="transmembrane region" description="Helical" evidence="1">
    <location>
        <begin position="258"/>
        <end position="280"/>
    </location>
</feature>
<dbReference type="InterPro" id="IPR026508">
    <property type="entry name" value="TMEM164"/>
</dbReference>
<keyword evidence="1" id="KW-0472">Membrane</keyword>
<dbReference type="PANTHER" id="PTHR20948">
    <property type="entry name" value="TRANSMEMBRANE PROTEIN 164"/>
    <property type="match status" value="1"/>
</dbReference>
<feature type="transmembrane region" description="Helical" evidence="1">
    <location>
        <begin position="179"/>
        <end position="198"/>
    </location>
</feature>
<dbReference type="EMBL" id="JASJQH010007961">
    <property type="protein sequence ID" value="KAK9696448.1"/>
    <property type="molecule type" value="Genomic_DNA"/>
</dbReference>
<gene>
    <name evidence="2" type="ORF">K7432_012454</name>
</gene>
<proteinExistence type="predicted"/>
<sequence length="295" mass="34120">MNQVSEEMNLLSYFEKMLLDPLVDFTKLVSSDMPVETDWSSGYAGSWFLSPRQHTIEFLLYFFVFAFAAVYFYNKGFNNEKAVILPVNASPRTFGEKLIIFVLSSSLILVVVHKALTDSLIFMLQPCHVSLVILLTILICPKTQKLPHVLFNIYLNIMWGTILALVFPDYRSYTLFLEVENFVFEHWLILLTPLYIFYSRKVTVWKPSVSMTMAAHCFYALYNSTILLPVAIVSGQNLNYQLSPPIQLLPVFGKYYRFAMHAMCLPLTFIMRWIFVSVAFKLTPRKNILSPKKSH</sequence>
<feature type="transmembrane region" description="Helical" evidence="1">
    <location>
        <begin position="58"/>
        <end position="77"/>
    </location>
</feature>
<comment type="caution">
    <text evidence="2">The sequence shown here is derived from an EMBL/GenBank/DDBJ whole genome shotgun (WGS) entry which is preliminary data.</text>
</comment>
<keyword evidence="1" id="KW-1133">Transmembrane helix</keyword>
<evidence type="ECO:0000313" key="3">
    <source>
        <dbReference type="Proteomes" id="UP001479436"/>
    </source>
</evidence>